<gene>
    <name evidence="3" type="ORF">ACMD2_04760</name>
</gene>
<dbReference type="GO" id="GO:0008017">
    <property type="term" value="F:microtubule binding"/>
    <property type="evidence" value="ECO:0007669"/>
    <property type="project" value="TreeGrafter"/>
</dbReference>
<dbReference type="Proteomes" id="UP000092600">
    <property type="component" value="Unassembled WGS sequence"/>
</dbReference>
<dbReference type="InterPro" id="IPR016024">
    <property type="entry name" value="ARM-type_fold"/>
</dbReference>
<dbReference type="Gene3D" id="1.25.10.10">
    <property type="entry name" value="Leucine-rich Repeat Variant"/>
    <property type="match status" value="2"/>
</dbReference>
<reference evidence="3 4" key="1">
    <citation type="journal article" date="2016" name="DNA Res.">
        <title>The draft genome of MD-2 pineapple using hybrid error correction of long reads.</title>
        <authorList>
            <person name="Redwan R.M."/>
            <person name="Saidin A."/>
            <person name="Kumar S.V."/>
        </authorList>
    </citation>
    <scope>NUCLEOTIDE SEQUENCE [LARGE SCALE GENOMIC DNA]</scope>
    <source>
        <strain evidence="4">cv. MD2</strain>
        <tissue evidence="3">Leaf</tissue>
    </source>
</reference>
<dbReference type="PANTHER" id="PTHR21567">
    <property type="entry name" value="CLASP"/>
    <property type="match status" value="1"/>
</dbReference>
<evidence type="ECO:0000313" key="3">
    <source>
        <dbReference type="EMBL" id="OAY83606.1"/>
    </source>
</evidence>
<dbReference type="SMART" id="SM01349">
    <property type="entry name" value="TOG"/>
    <property type="match status" value="1"/>
</dbReference>
<dbReference type="GO" id="GO:0000226">
    <property type="term" value="P:microtubule cytoskeleton organization"/>
    <property type="evidence" value="ECO:0007669"/>
    <property type="project" value="TreeGrafter"/>
</dbReference>
<dbReference type="SUPFAM" id="SSF48371">
    <property type="entry name" value="ARM repeat"/>
    <property type="match status" value="1"/>
</dbReference>
<feature type="region of interest" description="Disordered" evidence="1">
    <location>
        <begin position="1"/>
        <end position="54"/>
    </location>
</feature>
<name>A0A199W2Y3_ANACO</name>
<feature type="domain" description="TOG" evidence="2">
    <location>
        <begin position="61"/>
        <end position="308"/>
    </location>
</feature>
<dbReference type="AlphaFoldDB" id="A0A199W2Y3"/>
<dbReference type="EMBL" id="LSRQ01000332">
    <property type="protein sequence ID" value="OAY83606.1"/>
    <property type="molecule type" value="Genomic_DNA"/>
</dbReference>
<accession>A0A199W2Y3</accession>
<organism evidence="3 4">
    <name type="scientific">Ananas comosus</name>
    <name type="common">Pineapple</name>
    <name type="synonym">Ananas ananas</name>
    <dbReference type="NCBI Taxonomy" id="4615"/>
    <lineage>
        <taxon>Eukaryota</taxon>
        <taxon>Viridiplantae</taxon>
        <taxon>Streptophyta</taxon>
        <taxon>Embryophyta</taxon>
        <taxon>Tracheophyta</taxon>
        <taxon>Spermatophyta</taxon>
        <taxon>Magnoliopsida</taxon>
        <taxon>Liliopsida</taxon>
        <taxon>Poales</taxon>
        <taxon>Bromeliaceae</taxon>
        <taxon>Bromelioideae</taxon>
        <taxon>Ananas</taxon>
    </lineage>
</organism>
<dbReference type="InterPro" id="IPR034085">
    <property type="entry name" value="TOG"/>
</dbReference>
<evidence type="ECO:0000313" key="4">
    <source>
        <dbReference type="Proteomes" id="UP000092600"/>
    </source>
</evidence>
<proteinExistence type="predicted"/>
<evidence type="ECO:0000259" key="2">
    <source>
        <dbReference type="SMART" id="SM01349"/>
    </source>
</evidence>
<evidence type="ECO:0000256" key="1">
    <source>
        <dbReference type="SAM" id="MobiDB-lite"/>
    </source>
</evidence>
<dbReference type="PANTHER" id="PTHR21567:SF65">
    <property type="entry name" value="ARM REPEAT SUPERFAMILY PROTEIN"/>
    <property type="match status" value="1"/>
</dbReference>
<sequence>MALRSLDNALPASVAERPKKPAAKAAAAPTAEVPRDSRQNDENSPLPLQAQPAKAAEQAVEYVASDDLEPLPNPESKIANLLAELDSKDWVKSCGALNDVRRLAIHHSSLLLPIMECVMVVIVKAMKNPRSALCKTSIMACADIFRSFGRLLLSSSTKEEAAFDNLLLQLLLKASQDKRFVCEEAEKALQTMAVSLPPLPLLEKLKSYVNHTNLRVRAKAAVAIAKCVSRMEVKVMKEFGLATLLQVAAELLNDRLPEAREASRNIIHSIHSGFSRDNTSNENAENEPSTAELWESFCSSNLPPLSVQSVVRIISQEFVMVVIVKAMKNPRSALCKTSIMACADIFRSFGHLLLSSSIKEAAFDNLPPKISGLCARKPRRRFKRWRYLYLLALPLLKKLKSYVNHTNLRVRAKAAVAISKCVSRMEVEVMKEFGLATLLQVAAELLNDRLPEAREASRSIIHSIHNGFSRDNTSNENAENESSTAELWESFCSSNLPPLSVQSVVRIISQ</sequence>
<feature type="compositionally biased region" description="Low complexity" evidence="1">
    <location>
        <begin position="45"/>
        <end position="54"/>
    </location>
</feature>
<dbReference type="InterPro" id="IPR011989">
    <property type="entry name" value="ARM-like"/>
</dbReference>
<comment type="caution">
    <text evidence="3">The sequence shown here is derived from an EMBL/GenBank/DDBJ whole genome shotgun (WGS) entry which is preliminary data.</text>
</comment>
<protein>
    <submittedName>
        <fullName evidence="3">Protein FAM179B</fullName>
    </submittedName>
</protein>
<dbReference type="GO" id="GO:0005881">
    <property type="term" value="C:cytoplasmic microtubule"/>
    <property type="evidence" value="ECO:0007669"/>
    <property type="project" value="TreeGrafter"/>
</dbReference>